<organism evidence="1 2">
    <name type="scientific">Penicillium chrysogenum</name>
    <name type="common">Penicillium notatum</name>
    <dbReference type="NCBI Taxonomy" id="5076"/>
    <lineage>
        <taxon>Eukaryota</taxon>
        <taxon>Fungi</taxon>
        <taxon>Dikarya</taxon>
        <taxon>Ascomycota</taxon>
        <taxon>Pezizomycotina</taxon>
        <taxon>Eurotiomycetes</taxon>
        <taxon>Eurotiomycetidae</taxon>
        <taxon>Eurotiales</taxon>
        <taxon>Aspergillaceae</taxon>
        <taxon>Penicillium</taxon>
        <taxon>Penicillium chrysogenum species complex</taxon>
    </lineage>
</organism>
<name>A0ABQ8WF92_PENCH</name>
<protein>
    <submittedName>
        <fullName evidence="1">Uncharacterized protein</fullName>
    </submittedName>
</protein>
<proteinExistence type="predicted"/>
<keyword evidence="2" id="KW-1185">Reference proteome</keyword>
<dbReference type="Proteomes" id="UP001220256">
    <property type="component" value="Unassembled WGS sequence"/>
</dbReference>
<accession>A0ABQ8WF92</accession>
<gene>
    <name evidence="1" type="ORF">N7505_004488</name>
</gene>
<reference evidence="1 2" key="1">
    <citation type="journal article" date="2023" name="IMA Fungus">
        <title>Comparative genomic study of the Penicillium genus elucidates a diverse pangenome and 15 lateral gene transfer events.</title>
        <authorList>
            <person name="Petersen C."/>
            <person name="Sorensen T."/>
            <person name="Nielsen M.R."/>
            <person name="Sondergaard T.E."/>
            <person name="Sorensen J.L."/>
            <person name="Fitzpatrick D.A."/>
            <person name="Frisvad J.C."/>
            <person name="Nielsen K.L."/>
        </authorList>
    </citation>
    <scope>NUCLEOTIDE SEQUENCE [LARGE SCALE GENOMIC DNA]</scope>
    <source>
        <strain evidence="1 2">IBT 3361</strain>
    </source>
</reference>
<evidence type="ECO:0000313" key="2">
    <source>
        <dbReference type="Proteomes" id="UP001220256"/>
    </source>
</evidence>
<evidence type="ECO:0000313" key="1">
    <source>
        <dbReference type="EMBL" id="KAJ5268730.1"/>
    </source>
</evidence>
<sequence>MTLQGPSRIFHPHASCCQGELVPNLLGLPARLPIPRSRLVFIRVGKSGEQGGANTRLLRTRISVKQLHPCQVPDDAKLPGGMRTGTDLWSFC</sequence>
<comment type="caution">
    <text evidence="1">The sequence shown here is derived from an EMBL/GenBank/DDBJ whole genome shotgun (WGS) entry which is preliminary data.</text>
</comment>
<dbReference type="EMBL" id="JAPVEB010000003">
    <property type="protein sequence ID" value="KAJ5268730.1"/>
    <property type="molecule type" value="Genomic_DNA"/>
</dbReference>